<gene>
    <name evidence="2" type="ORF">DES52_1172</name>
</gene>
<sequence>MTTKTLTAFATLAALATFTSASAHTIEQFLDAGSGSSSSLTAKYRPMRPAFNAALSYRSPVNHANVVLQAKTHRKFSAFSAVVNITANTMTKRFEARTAIAAQARGPMRFASKSV</sequence>
<comment type="caution">
    <text evidence="2">The sequence shown here is derived from an EMBL/GenBank/DDBJ whole genome shotgun (WGS) entry which is preliminary data.</text>
</comment>
<organism evidence="2 3">
    <name type="scientific">Deinococcus yavapaiensis KR-236</name>
    <dbReference type="NCBI Taxonomy" id="694435"/>
    <lineage>
        <taxon>Bacteria</taxon>
        <taxon>Thermotogati</taxon>
        <taxon>Deinococcota</taxon>
        <taxon>Deinococci</taxon>
        <taxon>Deinococcales</taxon>
        <taxon>Deinococcaceae</taxon>
        <taxon>Deinococcus</taxon>
    </lineage>
</organism>
<evidence type="ECO:0000313" key="3">
    <source>
        <dbReference type="Proteomes" id="UP000248326"/>
    </source>
</evidence>
<evidence type="ECO:0000313" key="2">
    <source>
        <dbReference type="EMBL" id="PYE50484.1"/>
    </source>
</evidence>
<dbReference type="Proteomes" id="UP000248326">
    <property type="component" value="Unassembled WGS sequence"/>
</dbReference>
<name>A0A318S1X5_9DEIO</name>
<keyword evidence="1" id="KW-0732">Signal</keyword>
<dbReference type="EMBL" id="QJSX01000017">
    <property type="protein sequence ID" value="PYE50484.1"/>
    <property type="molecule type" value="Genomic_DNA"/>
</dbReference>
<feature type="chain" id="PRO_5016394432" evidence="1">
    <location>
        <begin position="24"/>
        <end position="115"/>
    </location>
</feature>
<accession>A0A318S1X5</accession>
<keyword evidence="3" id="KW-1185">Reference proteome</keyword>
<protein>
    <submittedName>
        <fullName evidence="2">Uncharacterized protein</fullName>
    </submittedName>
</protein>
<dbReference type="AlphaFoldDB" id="A0A318S1X5"/>
<dbReference type="RefSeq" id="WP_110888258.1">
    <property type="nucleotide sequence ID" value="NZ_QJSX01000017.1"/>
</dbReference>
<evidence type="ECO:0000256" key="1">
    <source>
        <dbReference type="SAM" id="SignalP"/>
    </source>
</evidence>
<feature type="signal peptide" evidence="1">
    <location>
        <begin position="1"/>
        <end position="23"/>
    </location>
</feature>
<reference evidence="2 3" key="1">
    <citation type="submission" date="2018-06" db="EMBL/GenBank/DDBJ databases">
        <title>Genomic Encyclopedia of Type Strains, Phase IV (KMG-IV): sequencing the most valuable type-strain genomes for metagenomic binning, comparative biology and taxonomic classification.</title>
        <authorList>
            <person name="Goeker M."/>
        </authorList>
    </citation>
    <scope>NUCLEOTIDE SEQUENCE [LARGE SCALE GENOMIC DNA]</scope>
    <source>
        <strain evidence="2 3">DSM 18048</strain>
    </source>
</reference>
<proteinExistence type="predicted"/>